<dbReference type="GO" id="GO:0034474">
    <property type="term" value="P:U2 snRNA 3'-end processing"/>
    <property type="evidence" value="ECO:0007669"/>
    <property type="project" value="InterPro"/>
</dbReference>
<evidence type="ECO:0000259" key="4">
    <source>
        <dbReference type="Pfam" id="PF22928"/>
    </source>
</evidence>
<feature type="compositionally biased region" description="Low complexity" evidence="1">
    <location>
        <begin position="40"/>
        <end position="49"/>
    </location>
</feature>
<feature type="compositionally biased region" description="Acidic residues" evidence="1">
    <location>
        <begin position="307"/>
        <end position="320"/>
    </location>
</feature>
<dbReference type="GO" id="GO:0032039">
    <property type="term" value="C:integrator complex"/>
    <property type="evidence" value="ECO:0007669"/>
    <property type="project" value="InterPro"/>
</dbReference>
<protein>
    <submittedName>
        <fullName evidence="6">Integrator complex subunit 1</fullName>
    </submittedName>
</protein>
<reference evidence="7" key="1">
    <citation type="journal article" date="2017" name="bioRxiv">
        <title>Comparative analysis of the genomes of Stylophora pistillata and Acropora digitifera provides evidence for extensive differences between species of corals.</title>
        <authorList>
            <person name="Voolstra C.R."/>
            <person name="Li Y."/>
            <person name="Liew Y.J."/>
            <person name="Baumgarten S."/>
            <person name="Zoccola D."/>
            <person name="Flot J.-F."/>
            <person name="Tambutte S."/>
            <person name="Allemand D."/>
            <person name="Aranda M."/>
        </authorList>
    </citation>
    <scope>NUCLEOTIDE SEQUENCE [LARGE SCALE GENOMIC DNA]</scope>
</reference>
<feature type="region of interest" description="Disordered" evidence="1">
    <location>
        <begin position="2094"/>
        <end position="2119"/>
    </location>
</feature>
<sequence length="2280" mass="254445">MNKGGPGARRPKIGPRGHLPPGDFIALGSRGSRTSESELKPLQPLKPSQPLKPPQAMPSKKPVGSSLSDRKRESSTPLTPLGGSKRPKLSSPTYPPHSFKGGDGESSKRPGNSVQSLSHGQVTPIEVSALELEDQVLDADATGDKSRVEALLLGAIKNLKLNKAKPDQMMIMNLMYLAKSRPDYFLSNRIFEALTSILKREGGSLNIKPNKGSNALVPMMACNILLYTFQEEDDWPESFVKVYVEDALGDRVWVDNEHCRSFVENIWTAFGTRTVPRTLSRQHSDPTGKQVATEQTTAGGAAGGTKEEDEVVEEMETSTTLEEDDIPVILRFMSPSVKHNIHTYILELVQDQLTRRQTLDSVTRNLLKLLTVTCGYNHIRLLVSQRLEMWLQNPKLTRPAQELLMSLALNCNTHSSEDVEVISNLVRMRLKTKPLANHYINCIKELANQHTENLGTVLKYVIYNELSNARNPNNMVLLSTLFQSNQEKAAKLLAMVFQDLLTNKEDYLRASRSLLREVVRALRHDVDFVALCRGFMKERTETQFRDLDAAIKERMLLSLADLITMATFLSITPTVKESFNSGSARGEKRDTSVLEEFHKSVSTIQRDAVWWLHIVVPKMFTPSGKDFLSCMNKVLFLDPAESYTGKDNWPPENDKSLLLSIVSEVPIQEDTLMRTIIIGLSNELPLTPTETLEIADSLVRRVAAIKLPSSWMQGSQSGDASLSVNRVELLDAVLNLCAYHHPKDIILPSGYAAPKLAIANLYWKAWILLAIVASLNPSSIGQSGWDNFPMLKCLMEILMTNNFTFPPPTAALTSEEKDEILSQELQLAQAEKEEILLFESHLAAATTKVAITESNSLLLSQLISMDPVGPARRPPQSVIDQLKATNKSLKLGQMLCRSRSPDFLLEIIQRQGASQSMPWLAELVQSSEGSLDVLPVQCLCEFLLLEKTGENNKEQDEGYSKEVQDKRVDIQRHVLGRLRSLLFGTEADADSTGEVLEYFMRRLSSVQTAERDSAVKGLELVLSQDSVKVGDHVTVVCEEELEGDAMITTMEELFSPPFPTASAIAKTYKWLLVNLPSLPHFETVRATCCFALRQSCQVEIISERTKAYLMFLAENCTDNGEEEFLATVIDIAQLIIERPTIMTPVLGEGPTAQETYQALLRLYTIALQQAIDMQEGSFSWQETQDQLFVQWSKDTEFAGKAATLHVLVIHAMIVLLTYGEPQGDVSLFSTLLNAWCPEYGQVKVYLTDTGEEVILLQEWLRLRMIRSQVSRVVDAALSELMPSQLVLFAQSFGIPVSSMSKLLQQLDKATEEDPVGIEEAVLDKGYMVQLVEVQQLRGAKGGDLFCCLLTGETPEKKDNSNLAALDGGITPLPLATLPEMPSAKEEARSVAESSTNKQIADEVLKIYLSPEVESSREHCSIETRVKKILTKELINANRGEIPEDSLAEQIMHKFLAVMDCDDGQRLLDGMLNKTALSCSILRLLRSRQMALKRKGFHCSFFDTISKLSSRNLTDGPLSAAISQYKKQLGIKEQTLSSGNVLEQIASSEKVDYASLVRQFLSACKHRMVKPDSISVETAVKACLKLKEANSPLYEDFLKAITRTLISGRGKKDSDSNTAVWTPQQSLPLKTCSEILVKLLKESDGTDSSRDHLSNGLLVDWSEIIDPEVVHIHPLLQRQLLFQDRESTPSGDRSLTGHEERSPSTYLLSLLAHQACWETLQDCLDWLLGQDGKGKRLNPTTALDFVWTCFHCPRLWQGRDQKSTAVGSQGTNSAVFEKPVLDLSPPQVSSLTGFILLELSTSVEELCERKGPRYKRFFEEMKDGNPVISGEIREEVEQFAAKVLGRRLQLITLCCHGDKKKFQCAVSCALNSSRWSKWFTAQFLVQLYLAQPRVMRYIKNFRSLTTSAVVSQSRHCQLDVLCHRVLSCLAESKPGKEYEDRAYNSSLLLKKLACEHPMLLLRHLPMIAAQLRGRVHLKRKEFTNQQHLLVFSHVLGVLDLLRPHIFRSDKLTQEGLRDTLEAYFGLIQGECLHHKELAAVVTKLMPFLQHFCAECPDQASTVLQKRGSLFQDLLQEFPALPSLQSVVSAISLSSSPHSDDPLNHVSVTPGPSSEGAPSSTQLKVRSVITLPENILWSSAQLAPFVQRLAPGQPLEDVLKVLGDLDETSKRRVDILDYFVPHLVRLLSDATSTCRTQAHTLLLRHIRQNPGTAVTFVETYMDCLNSTEPDVILTASKFLPEFIVLCYEYSDSLLQKMFSLAVYEAHDVGIPLLQSVQLLNLH</sequence>
<feature type="compositionally biased region" description="Polar residues" evidence="1">
    <location>
        <begin position="2104"/>
        <end position="2119"/>
    </location>
</feature>
<feature type="compositionally biased region" description="Polar residues" evidence="1">
    <location>
        <begin position="109"/>
        <end position="120"/>
    </location>
</feature>
<evidence type="ECO:0000259" key="3">
    <source>
        <dbReference type="Pfam" id="PF22927"/>
    </source>
</evidence>
<dbReference type="OrthoDB" id="19938at2759"/>
<dbReference type="Pfam" id="PF12432">
    <property type="entry name" value="INTS1_RP2B-bd"/>
    <property type="match status" value="1"/>
</dbReference>
<feature type="region of interest" description="Disordered" evidence="1">
    <location>
        <begin position="278"/>
        <end position="320"/>
    </location>
</feature>
<evidence type="ECO:0000313" key="6">
    <source>
        <dbReference type="EMBL" id="PFX19488.1"/>
    </source>
</evidence>
<dbReference type="Pfam" id="PF22928">
    <property type="entry name" value="INTS1_R4"/>
    <property type="match status" value="1"/>
</dbReference>
<feature type="domain" description="Integrator complex subunit 1 RPB2-binding" evidence="2">
    <location>
        <begin position="340"/>
        <end position="494"/>
    </location>
</feature>
<organism evidence="6 7">
    <name type="scientific">Stylophora pistillata</name>
    <name type="common">Smooth cauliflower coral</name>
    <dbReference type="NCBI Taxonomy" id="50429"/>
    <lineage>
        <taxon>Eukaryota</taxon>
        <taxon>Metazoa</taxon>
        <taxon>Cnidaria</taxon>
        <taxon>Anthozoa</taxon>
        <taxon>Hexacorallia</taxon>
        <taxon>Scleractinia</taxon>
        <taxon>Astrocoeniina</taxon>
        <taxon>Pocilloporidae</taxon>
        <taxon>Stylophora</taxon>
    </lineage>
</organism>
<dbReference type="STRING" id="50429.A0A2B4RT42"/>
<accession>A0A2B4RT42</accession>
<dbReference type="InterPro" id="IPR053965">
    <property type="entry name" value="INTS1_R4"/>
</dbReference>
<name>A0A2B4RT42_STYPI</name>
<dbReference type="Pfam" id="PF22927">
    <property type="entry name" value="INT1_R3"/>
    <property type="match status" value="1"/>
</dbReference>
<evidence type="ECO:0000259" key="5">
    <source>
        <dbReference type="Pfam" id="PF22929"/>
    </source>
</evidence>
<comment type="caution">
    <text evidence="6">The sequence shown here is derived from an EMBL/GenBank/DDBJ whole genome shotgun (WGS) entry which is preliminary data.</text>
</comment>
<dbReference type="SUPFAM" id="SSF48371">
    <property type="entry name" value="ARM repeat"/>
    <property type="match status" value="1"/>
</dbReference>
<dbReference type="InterPro" id="IPR053964">
    <property type="entry name" value="INT1_R3"/>
</dbReference>
<feature type="compositionally biased region" description="Polar residues" evidence="1">
    <location>
        <begin position="278"/>
        <end position="287"/>
    </location>
</feature>
<dbReference type="InterPro" id="IPR038902">
    <property type="entry name" value="INTS1"/>
</dbReference>
<dbReference type="Pfam" id="PF22929">
    <property type="entry name" value="INTS1_INTS2-bd"/>
    <property type="match status" value="1"/>
</dbReference>
<keyword evidence="7" id="KW-1185">Reference proteome</keyword>
<feature type="region of interest" description="Disordered" evidence="1">
    <location>
        <begin position="1"/>
        <end position="120"/>
    </location>
</feature>
<evidence type="ECO:0000313" key="7">
    <source>
        <dbReference type="Proteomes" id="UP000225706"/>
    </source>
</evidence>
<evidence type="ECO:0000259" key="2">
    <source>
        <dbReference type="Pfam" id="PF12432"/>
    </source>
</evidence>
<dbReference type="PANTHER" id="PTHR21224">
    <property type="entry name" value="INTEGRATOR COMPLEX SUBUNIT 1"/>
    <property type="match status" value="1"/>
</dbReference>
<proteinExistence type="predicted"/>
<dbReference type="EMBL" id="LSMT01000358">
    <property type="protein sequence ID" value="PFX19488.1"/>
    <property type="molecule type" value="Genomic_DNA"/>
</dbReference>
<dbReference type="InterPro" id="IPR053966">
    <property type="entry name" value="INTS1_INTS2-bd"/>
</dbReference>
<feature type="domain" description="Integrator complex subunit 1 INTS2-binding" evidence="5">
    <location>
        <begin position="994"/>
        <end position="1345"/>
    </location>
</feature>
<dbReference type="InterPro" id="IPR016024">
    <property type="entry name" value="ARM-type_fold"/>
</dbReference>
<gene>
    <name evidence="6" type="primary">Ints1</name>
    <name evidence="6" type="ORF">AWC38_SpisGene16089</name>
</gene>
<evidence type="ECO:0000256" key="1">
    <source>
        <dbReference type="SAM" id="MobiDB-lite"/>
    </source>
</evidence>
<dbReference type="Proteomes" id="UP000225706">
    <property type="component" value="Unassembled WGS sequence"/>
</dbReference>
<dbReference type="InterPro" id="IPR022145">
    <property type="entry name" value="INTS1_RPB2-bd"/>
</dbReference>
<feature type="domain" description="Integrator complex subunit 1 R4" evidence="4">
    <location>
        <begin position="2145"/>
        <end position="2244"/>
    </location>
</feature>
<feature type="domain" description="Integrator complex subunit 1 R3" evidence="3">
    <location>
        <begin position="1917"/>
        <end position="2077"/>
    </location>
</feature>
<dbReference type="PANTHER" id="PTHR21224:SF1">
    <property type="entry name" value="INTEGRATOR COMPLEX SUBUNIT 1"/>
    <property type="match status" value="1"/>
</dbReference>